<keyword evidence="1" id="KW-1133">Transmembrane helix</keyword>
<accession>A0A6A5CFG9</accession>
<evidence type="ECO:0000313" key="2">
    <source>
        <dbReference type="EMBL" id="KAF0984320.1"/>
    </source>
</evidence>
<keyword evidence="1" id="KW-0472">Membrane</keyword>
<proteinExistence type="predicted"/>
<feature type="transmembrane region" description="Helical" evidence="1">
    <location>
        <begin position="282"/>
        <end position="312"/>
    </location>
</feature>
<keyword evidence="1" id="KW-0812">Transmembrane</keyword>
<dbReference type="EMBL" id="VFQX01000003">
    <property type="protein sequence ID" value="KAF0984320.1"/>
    <property type="molecule type" value="Genomic_DNA"/>
</dbReference>
<feature type="transmembrane region" description="Helical" evidence="1">
    <location>
        <begin position="245"/>
        <end position="262"/>
    </location>
</feature>
<dbReference type="VEuPathDB" id="AmoebaDB:NF0001600"/>
<evidence type="ECO:0000313" key="3">
    <source>
        <dbReference type="Proteomes" id="UP000444721"/>
    </source>
</evidence>
<sequence>MSKQHQDNRKANICTACVYGVSILFSISFAIWGLFIYSNILYPRVPFDTIRCYGSTIVKLLLVVTVMEFIGILFGTLAMCSGFLEVCYSAFSASRSYKFVSQMSPAMDDEGYAVLSENWIQETSPNLFENAPFDMDGARGVQMKSSVDRRNIGNASNLNATLVTNQEMKTTDEMRNDSSQLVQSNGEIVVTHHTLPTRKEQHIKQHYEYHYEETSRRSCCSNFFRIGDCFTLSFLRNICQLTKSVNGMAITALLIVMAFYVFESRCNTDYDRMYTLVKPFLIAQFVYCVISTLATLIITCGPFLFHILVLIVSL</sequence>
<dbReference type="VEuPathDB" id="AmoebaDB:NfTy_003530"/>
<protein>
    <submittedName>
        <fullName evidence="2">Uncharacterized protein</fullName>
    </submittedName>
</protein>
<dbReference type="VEuPathDB" id="AmoebaDB:FDP41_007497"/>
<reference evidence="2 3" key="1">
    <citation type="journal article" date="2019" name="Sci. Rep.">
        <title>Nanopore sequencing improves the draft genome of the human pathogenic amoeba Naegleria fowleri.</title>
        <authorList>
            <person name="Liechti N."/>
            <person name="Schurch N."/>
            <person name="Bruggmann R."/>
            <person name="Wittwer M."/>
        </authorList>
    </citation>
    <scope>NUCLEOTIDE SEQUENCE [LARGE SCALE GENOMIC DNA]</scope>
    <source>
        <strain evidence="2 3">ATCC 30894</strain>
    </source>
</reference>
<dbReference type="OrthoDB" id="10255781at2759"/>
<dbReference type="Proteomes" id="UP000444721">
    <property type="component" value="Unassembled WGS sequence"/>
</dbReference>
<evidence type="ECO:0000256" key="1">
    <source>
        <dbReference type="SAM" id="Phobius"/>
    </source>
</evidence>
<dbReference type="GeneID" id="68114715"/>
<keyword evidence="3" id="KW-1185">Reference proteome</keyword>
<organism evidence="2 3">
    <name type="scientific">Naegleria fowleri</name>
    <name type="common">Brain eating amoeba</name>
    <dbReference type="NCBI Taxonomy" id="5763"/>
    <lineage>
        <taxon>Eukaryota</taxon>
        <taxon>Discoba</taxon>
        <taxon>Heterolobosea</taxon>
        <taxon>Tetramitia</taxon>
        <taxon>Eutetramitia</taxon>
        <taxon>Vahlkampfiidae</taxon>
        <taxon>Naegleria</taxon>
    </lineage>
</organism>
<comment type="caution">
    <text evidence="2">The sequence shown here is derived from an EMBL/GenBank/DDBJ whole genome shotgun (WGS) entry which is preliminary data.</text>
</comment>
<gene>
    <name evidence="2" type="ORF">FDP41_007497</name>
</gene>
<dbReference type="RefSeq" id="XP_044569033.1">
    <property type="nucleotide sequence ID" value="XM_044711248.1"/>
</dbReference>
<dbReference type="OMA" id="PFLIAQF"/>
<feature type="transmembrane region" description="Helical" evidence="1">
    <location>
        <begin position="12"/>
        <end position="37"/>
    </location>
</feature>
<feature type="transmembrane region" description="Helical" evidence="1">
    <location>
        <begin position="57"/>
        <end position="88"/>
    </location>
</feature>
<name>A0A6A5CFG9_NAEFO</name>
<dbReference type="AlphaFoldDB" id="A0A6A5CFG9"/>